<sequence>MDDWKQRTELLLGSGGVATLSRSRVLVVGVGGVGAYAVEMLARAGVGKLDIVDGDNVGVTNVNRQLPALHSTVGQPKVEVMCRRIADINPEAEVKAINCFITEDSVRMLLDGGNYDFVVDAIDSVAPKVALIKHCLASGLRIISSMGAGGRIDASKVRYADLWETYNDGLAKVVRTRLKAEGIRRKLPVVWSEEMPEKAAVMLTDEIANKRSSYGTVSYLPAIFGCMLGAYVIRKLTGK</sequence>
<dbReference type="GO" id="GO:0061503">
    <property type="term" value="F:tRNA threonylcarbamoyladenosine dehydratase"/>
    <property type="evidence" value="ECO:0007669"/>
    <property type="project" value="TreeGrafter"/>
</dbReference>
<keyword evidence="1" id="KW-1133">Transmembrane helix</keyword>
<dbReference type="Pfam" id="PF00899">
    <property type="entry name" value="ThiF"/>
    <property type="match status" value="1"/>
</dbReference>
<reference evidence="3" key="1">
    <citation type="submission" date="2020-10" db="EMBL/GenBank/DDBJ databases">
        <authorList>
            <person name="Gilroy R."/>
        </authorList>
    </citation>
    <scope>NUCLEOTIDE SEQUENCE</scope>
    <source>
        <strain evidence="3">6919</strain>
    </source>
</reference>
<dbReference type="InterPro" id="IPR045886">
    <property type="entry name" value="ThiF/MoeB/HesA"/>
</dbReference>
<gene>
    <name evidence="3" type="ORF">IAB88_06405</name>
</gene>
<dbReference type="PANTHER" id="PTHR43267">
    <property type="entry name" value="TRNA THREONYLCARBAMOYLADENOSINE DEHYDRATASE"/>
    <property type="match status" value="1"/>
</dbReference>
<feature type="domain" description="THIF-type NAD/FAD binding fold" evidence="2">
    <location>
        <begin position="11"/>
        <end position="239"/>
    </location>
</feature>
<proteinExistence type="predicted"/>
<dbReference type="AlphaFoldDB" id="A0A9D9IQ99"/>
<dbReference type="SUPFAM" id="SSF69572">
    <property type="entry name" value="Activating enzymes of the ubiquitin-like proteins"/>
    <property type="match status" value="1"/>
</dbReference>
<evidence type="ECO:0000313" key="3">
    <source>
        <dbReference type="EMBL" id="MBO8476607.1"/>
    </source>
</evidence>
<dbReference type="InterPro" id="IPR000594">
    <property type="entry name" value="ThiF_NAD_FAD-bd"/>
</dbReference>
<name>A0A9D9IQ99_9BACT</name>
<dbReference type="Proteomes" id="UP000823598">
    <property type="component" value="Unassembled WGS sequence"/>
</dbReference>
<protein>
    <submittedName>
        <fullName evidence="3">tRNA threonylcarbamoyladenosine dehydratase</fullName>
    </submittedName>
</protein>
<dbReference type="PANTHER" id="PTHR43267:SF1">
    <property type="entry name" value="TRNA THREONYLCARBAMOYLADENOSINE DEHYDRATASE"/>
    <property type="match status" value="1"/>
</dbReference>
<dbReference type="CDD" id="cd00755">
    <property type="entry name" value="YgdL_like"/>
    <property type="match status" value="1"/>
</dbReference>
<dbReference type="Gene3D" id="3.40.50.720">
    <property type="entry name" value="NAD(P)-binding Rossmann-like Domain"/>
    <property type="match status" value="1"/>
</dbReference>
<dbReference type="GO" id="GO:0008641">
    <property type="term" value="F:ubiquitin-like modifier activating enzyme activity"/>
    <property type="evidence" value="ECO:0007669"/>
    <property type="project" value="InterPro"/>
</dbReference>
<reference evidence="3" key="2">
    <citation type="journal article" date="2021" name="PeerJ">
        <title>Extensive microbial diversity within the chicken gut microbiome revealed by metagenomics and culture.</title>
        <authorList>
            <person name="Gilroy R."/>
            <person name="Ravi A."/>
            <person name="Getino M."/>
            <person name="Pursley I."/>
            <person name="Horton D.L."/>
            <person name="Alikhan N.F."/>
            <person name="Baker D."/>
            <person name="Gharbi K."/>
            <person name="Hall N."/>
            <person name="Watson M."/>
            <person name="Adriaenssens E.M."/>
            <person name="Foster-Nyarko E."/>
            <person name="Jarju S."/>
            <person name="Secka A."/>
            <person name="Antonio M."/>
            <person name="Oren A."/>
            <person name="Chaudhuri R.R."/>
            <person name="La Ragione R."/>
            <person name="Hildebrand F."/>
            <person name="Pallen M.J."/>
        </authorList>
    </citation>
    <scope>NUCLEOTIDE SEQUENCE</scope>
    <source>
        <strain evidence="3">6919</strain>
    </source>
</reference>
<comment type="caution">
    <text evidence="3">The sequence shown here is derived from an EMBL/GenBank/DDBJ whole genome shotgun (WGS) entry which is preliminary data.</text>
</comment>
<dbReference type="InterPro" id="IPR035985">
    <property type="entry name" value="Ubiquitin-activating_enz"/>
</dbReference>
<keyword evidence="1" id="KW-0472">Membrane</keyword>
<accession>A0A9D9IQ99</accession>
<dbReference type="GO" id="GO:0061504">
    <property type="term" value="P:cyclic threonylcarbamoyladenosine biosynthetic process"/>
    <property type="evidence" value="ECO:0007669"/>
    <property type="project" value="TreeGrafter"/>
</dbReference>
<organism evidence="3 4">
    <name type="scientific">Candidatus Limisoma faecipullorum</name>
    <dbReference type="NCBI Taxonomy" id="2840854"/>
    <lineage>
        <taxon>Bacteria</taxon>
        <taxon>Pseudomonadati</taxon>
        <taxon>Bacteroidota</taxon>
        <taxon>Bacteroidia</taxon>
        <taxon>Bacteroidales</taxon>
        <taxon>Candidatus Limisoma</taxon>
    </lineage>
</organism>
<evidence type="ECO:0000259" key="2">
    <source>
        <dbReference type="Pfam" id="PF00899"/>
    </source>
</evidence>
<evidence type="ECO:0000256" key="1">
    <source>
        <dbReference type="SAM" id="Phobius"/>
    </source>
</evidence>
<keyword evidence="1" id="KW-0812">Transmembrane</keyword>
<evidence type="ECO:0000313" key="4">
    <source>
        <dbReference type="Proteomes" id="UP000823598"/>
    </source>
</evidence>
<feature type="transmembrane region" description="Helical" evidence="1">
    <location>
        <begin position="214"/>
        <end position="233"/>
    </location>
</feature>
<dbReference type="EMBL" id="JADIMC010000072">
    <property type="protein sequence ID" value="MBO8476607.1"/>
    <property type="molecule type" value="Genomic_DNA"/>
</dbReference>